<dbReference type="InterPro" id="IPR029044">
    <property type="entry name" value="Nucleotide-diphossugar_trans"/>
</dbReference>
<dbReference type="Gene3D" id="3.90.550.10">
    <property type="entry name" value="Spore Coat Polysaccharide Biosynthesis Protein SpsA, Chain A"/>
    <property type="match status" value="1"/>
</dbReference>
<dbReference type="InterPro" id="IPR050748">
    <property type="entry name" value="Glycosyltrans_8_dom-fam"/>
</dbReference>
<dbReference type="EMBL" id="FQWA01000006">
    <property type="protein sequence ID" value="SHF70614.1"/>
    <property type="molecule type" value="Genomic_DNA"/>
</dbReference>
<evidence type="ECO:0000256" key="2">
    <source>
        <dbReference type="ARBA" id="ARBA00022679"/>
    </source>
</evidence>
<evidence type="ECO:0000313" key="4">
    <source>
        <dbReference type="EMBL" id="SHF70614.1"/>
    </source>
</evidence>
<dbReference type="GO" id="GO:0046872">
    <property type="term" value="F:metal ion binding"/>
    <property type="evidence" value="ECO:0007669"/>
    <property type="project" value="UniProtKB-KW"/>
</dbReference>
<dbReference type="Proteomes" id="UP000184105">
    <property type="component" value="Unassembled WGS sequence"/>
</dbReference>
<keyword evidence="2" id="KW-0808">Transferase</keyword>
<dbReference type="Pfam" id="PF01501">
    <property type="entry name" value="Glyco_transf_8"/>
    <property type="match status" value="1"/>
</dbReference>
<dbReference type="RefSeq" id="WP_025838014.1">
    <property type="nucleotide sequence ID" value="NZ_BAKP01000014.1"/>
</dbReference>
<keyword evidence="1" id="KW-0328">Glycosyltransferase</keyword>
<sequence>MKSDNLHIAISSDANYAKLVSILLVSLFDNNKWANCITVHLLSNNIDEESIKQIERHIPCGQGFLNVYDISDINSRLKVRVPPTISISSYSRLFLSSLLSSDIDKVIYMDVDAIVSGSLEKLWNTDMKDYQIAGVLDDVSLYAKKAIGLSFDTAYVNAGFLVLNIKQWREDDIEAKILDYLIAHNGKVFHHDQGLINAVCIRKMILSVNYNMVTNFFVFPYHSFKQQPFYSEEEMEDGKKHPIFIHFTAGVANRPWMENCKHPLKDIFLKYKARSLYKNVPLEKDSRSTKLKILASLYYHCKPLYYFSLKLRSLVESRI</sequence>
<name>A0AAX2F2P1_9BACT</name>
<dbReference type="PANTHER" id="PTHR13778">
    <property type="entry name" value="GLYCOSYLTRANSFERASE 8 DOMAIN-CONTAINING PROTEIN"/>
    <property type="match status" value="1"/>
</dbReference>
<evidence type="ECO:0000256" key="1">
    <source>
        <dbReference type="ARBA" id="ARBA00022676"/>
    </source>
</evidence>
<dbReference type="GO" id="GO:0016757">
    <property type="term" value="F:glycosyltransferase activity"/>
    <property type="evidence" value="ECO:0007669"/>
    <property type="project" value="UniProtKB-KW"/>
</dbReference>
<dbReference type="AlphaFoldDB" id="A0AAX2F2P1"/>
<dbReference type="InterPro" id="IPR002495">
    <property type="entry name" value="Glyco_trans_8"/>
</dbReference>
<gene>
    <name evidence="4" type="ORF">SAMN05444364_10633</name>
</gene>
<protein>
    <submittedName>
        <fullName evidence="4">Lipopolysaccharide biosynthesis protein, LPS:glycosyltransferase</fullName>
    </submittedName>
</protein>
<keyword evidence="5" id="KW-1185">Reference proteome</keyword>
<evidence type="ECO:0000313" key="5">
    <source>
        <dbReference type="Proteomes" id="UP000184105"/>
    </source>
</evidence>
<proteinExistence type="predicted"/>
<dbReference type="CDD" id="cd04194">
    <property type="entry name" value="GT8_A4GalT_like"/>
    <property type="match status" value="1"/>
</dbReference>
<dbReference type="SUPFAM" id="SSF53448">
    <property type="entry name" value="Nucleotide-diphospho-sugar transferases"/>
    <property type="match status" value="1"/>
</dbReference>
<keyword evidence="3" id="KW-0479">Metal-binding</keyword>
<accession>A0AAX2F2P1</accession>
<dbReference type="PANTHER" id="PTHR13778:SF47">
    <property type="entry name" value="LIPOPOLYSACCHARIDE 1,3-GALACTOSYLTRANSFERASE"/>
    <property type="match status" value="1"/>
</dbReference>
<organism evidence="4 5">
    <name type="scientific">Prevotella scopos JCM 17725</name>
    <dbReference type="NCBI Taxonomy" id="1236518"/>
    <lineage>
        <taxon>Bacteria</taxon>
        <taxon>Pseudomonadati</taxon>
        <taxon>Bacteroidota</taxon>
        <taxon>Bacteroidia</taxon>
        <taxon>Bacteroidales</taxon>
        <taxon>Prevotellaceae</taxon>
        <taxon>Prevotella</taxon>
    </lineage>
</organism>
<comment type="caution">
    <text evidence="4">The sequence shown here is derived from an EMBL/GenBank/DDBJ whole genome shotgun (WGS) entry which is preliminary data.</text>
</comment>
<evidence type="ECO:0000256" key="3">
    <source>
        <dbReference type="ARBA" id="ARBA00022723"/>
    </source>
</evidence>
<reference evidence="4 5" key="1">
    <citation type="submission" date="2016-11" db="EMBL/GenBank/DDBJ databases">
        <authorList>
            <person name="Varghese N."/>
            <person name="Submissions S."/>
        </authorList>
    </citation>
    <scope>NUCLEOTIDE SEQUENCE [LARGE SCALE GENOMIC DNA]</scope>
    <source>
        <strain evidence="4 5">DSM 22613</strain>
    </source>
</reference>